<accession>A0A1C4WEA2</accession>
<evidence type="ECO:0000313" key="2">
    <source>
        <dbReference type="EMBL" id="SCE94556.1"/>
    </source>
</evidence>
<evidence type="ECO:0000313" key="3">
    <source>
        <dbReference type="Proteomes" id="UP000198253"/>
    </source>
</evidence>
<keyword evidence="3" id="KW-1185">Reference proteome</keyword>
<organism evidence="2 3">
    <name type="scientific">Micromonospora echinospora</name>
    <name type="common">Micromonospora purpurea</name>
    <dbReference type="NCBI Taxonomy" id="1877"/>
    <lineage>
        <taxon>Bacteria</taxon>
        <taxon>Bacillati</taxon>
        <taxon>Actinomycetota</taxon>
        <taxon>Actinomycetes</taxon>
        <taxon>Micromonosporales</taxon>
        <taxon>Micromonosporaceae</taxon>
        <taxon>Micromonospora</taxon>
    </lineage>
</organism>
<dbReference type="Proteomes" id="UP000198253">
    <property type="component" value="Chromosome I"/>
</dbReference>
<sequence length="184" mass="20553">MEVFDRTFLPAAAETGLAVQTVSRHMPVFRRCVRADDATILVTRCIRPDRLVPGEYLLLMTYQRLVVTRQSPLLHRLHLHLNTELRHLSNVTWNPDPRLQQVELAATAIDGVRERFLIRTEHPKQVWQIDTLLDHAFRSRLRLPRAVTPAGAPVAEAPVAGRRPGGGRSTSGGPAAGRRPTGRG</sequence>
<feature type="compositionally biased region" description="Low complexity" evidence="1">
    <location>
        <begin position="152"/>
        <end position="162"/>
    </location>
</feature>
<dbReference type="InParanoid" id="A0A1C4WEA2"/>
<feature type="region of interest" description="Disordered" evidence="1">
    <location>
        <begin position="152"/>
        <end position="184"/>
    </location>
</feature>
<protein>
    <submittedName>
        <fullName evidence="2">Uncharacterized protein</fullName>
    </submittedName>
</protein>
<name>A0A1C4WEA2_MICEC</name>
<dbReference type="EMBL" id="LT607413">
    <property type="protein sequence ID" value="SCE94556.1"/>
    <property type="molecule type" value="Genomic_DNA"/>
</dbReference>
<evidence type="ECO:0000256" key="1">
    <source>
        <dbReference type="SAM" id="MobiDB-lite"/>
    </source>
</evidence>
<feature type="compositionally biased region" description="Low complexity" evidence="1">
    <location>
        <begin position="171"/>
        <end position="184"/>
    </location>
</feature>
<proteinExistence type="predicted"/>
<reference evidence="3" key="1">
    <citation type="submission" date="2016-06" db="EMBL/GenBank/DDBJ databases">
        <authorList>
            <person name="Varghese N."/>
            <person name="Submissions Spin"/>
        </authorList>
    </citation>
    <scope>NUCLEOTIDE SEQUENCE [LARGE SCALE GENOMIC DNA]</scope>
    <source>
        <strain evidence="3">DSM 43816</strain>
    </source>
</reference>
<gene>
    <name evidence="2" type="ORF">GA0070618_2111</name>
</gene>
<dbReference type="RefSeq" id="WP_331253137.1">
    <property type="nucleotide sequence ID" value="NZ_LT607413.1"/>
</dbReference>
<dbReference type="AlphaFoldDB" id="A0A1C4WEA2"/>